<evidence type="ECO:0000256" key="4">
    <source>
        <dbReference type="ARBA" id="ARBA00022434"/>
    </source>
</evidence>
<dbReference type="CDD" id="cd01056">
    <property type="entry name" value="Euk_Ferritin"/>
    <property type="match status" value="1"/>
</dbReference>
<dbReference type="PANTHER" id="PTHR11431">
    <property type="entry name" value="FERRITIN"/>
    <property type="match status" value="1"/>
</dbReference>
<dbReference type="GO" id="GO:0008199">
    <property type="term" value="F:ferric iron binding"/>
    <property type="evidence" value="ECO:0007669"/>
    <property type="project" value="InterPro"/>
</dbReference>
<dbReference type="PANTHER" id="PTHR11431:SF43">
    <property type="entry name" value="FERRITIN"/>
    <property type="match status" value="1"/>
</dbReference>
<evidence type="ECO:0000256" key="16">
    <source>
        <dbReference type="SAM" id="SignalP"/>
    </source>
</evidence>
<dbReference type="EC" id="1.16.3.1" evidence="15"/>
<comment type="subunit">
    <text evidence="13">Oligomer of 12 light (L) chains and 12 heavy (H) chains; L and H chains are disulfide-linked. The functional molecule forms a roughly spherical shell with a diameter of 12 nm and contains a central cavity into which the insoluble ferric iron core is deposited.</text>
</comment>
<keyword evidence="11" id="KW-1015">Disulfide bond</keyword>
<evidence type="ECO:0000313" key="19">
    <source>
        <dbReference type="Proteomes" id="UP001153636"/>
    </source>
</evidence>
<dbReference type="InterPro" id="IPR001519">
    <property type="entry name" value="Ferritin"/>
</dbReference>
<evidence type="ECO:0000256" key="3">
    <source>
        <dbReference type="ARBA" id="ARBA00007513"/>
    </source>
</evidence>
<organism evidence="18 19">
    <name type="scientific">Psylliodes chrysocephalus</name>
    <dbReference type="NCBI Taxonomy" id="3402493"/>
    <lineage>
        <taxon>Eukaryota</taxon>
        <taxon>Metazoa</taxon>
        <taxon>Ecdysozoa</taxon>
        <taxon>Arthropoda</taxon>
        <taxon>Hexapoda</taxon>
        <taxon>Insecta</taxon>
        <taxon>Pterygota</taxon>
        <taxon>Neoptera</taxon>
        <taxon>Endopterygota</taxon>
        <taxon>Coleoptera</taxon>
        <taxon>Polyphaga</taxon>
        <taxon>Cucujiformia</taxon>
        <taxon>Chrysomeloidea</taxon>
        <taxon>Chrysomelidae</taxon>
        <taxon>Galerucinae</taxon>
        <taxon>Alticini</taxon>
        <taxon>Psylliodes</taxon>
    </lineage>
</organism>
<feature type="binding site" evidence="14">
    <location>
        <position position="52"/>
    </location>
    <ligand>
        <name>Fe cation</name>
        <dbReference type="ChEBI" id="CHEBI:24875"/>
        <label>1</label>
    </ligand>
</feature>
<evidence type="ECO:0000256" key="8">
    <source>
        <dbReference type="ARBA" id="ARBA00023002"/>
    </source>
</evidence>
<dbReference type="GO" id="GO:0006826">
    <property type="term" value="P:iron ion transport"/>
    <property type="evidence" value="ECO:0007669"/>
    <property type="project" value="InterPro"/>
</dbReference>
<dbReference type="GO" id="GO:0008198">
    <property type="term" value="F:ferrous iron binding"/>
    <property type="evidence" value="ECO:0007669"/>
    <property type="project" value="TreeGrafter"/>
</dbReference>
<evidence type="ECO:0000256" key="7">
    <source>
        <dbReference type="ARBA" id="ARBA00022729"/>
    </source>
</evidence>
<feature type="binding site" evidence="14">
    <location>
        <position position="137"/>
    </location>
    <ligand>
        <name>Fe cation</name>
        <dbReference type="ChEBI" id="CHEBI:24875"/>
        <label>1</label>
    </ligand>
</feature>
<comment type="catalytic activity">
    <reaction evidence="12 15">
        <text>4 Fe(2+) + O2 + 4 H(+) = 4 Fe(3+) + 2 H2O</text>
        <dbReference type="Rhea" id="RHEA:11148"/>
        <dbReference type="ChEBI" id="CHEBI:15377"/>
        <dbReference type="ChEBI" id="CHEBI:15378"/>
        <dbReference type="ChEBI" id="CHEBI:15379"/>
        <dbReference type="ChEBI" id="CHEBI:29033"/>
        <dbReference type="ChEBI" id="CHEBI:29034"/>
        <dbReference type="EC" id="1.16.3.1"/>
    </reaction>
</comment>
<dbReference type="SUPFAM" id="SSF47240">
    <property type="entry name" value="Ferritin-like"/>
    <property type="match status" value="1"/>
</dbReference>
<dbReference type="Proteomes" id="UP001153636">
    <property type="component" value="Chromosome 9"/>
</dbReference>
<keyword evidence="8 15" id="KW-0560">Oxidoreductase</keyword>
<evidence type="ECO:0000256" key="9">
    <source>
        <dbReference type="ARBA" id="ARBA00023004"/>
    </source>
</evidence>
<evidence type="ECO:0000259" key="17">
    <source>
        <dbReference type="PROSITE" id="PS50905"/>
    </source>
</evidence>
<feature type="binding site" evidence="14">
    <location>
        <position position="90"/>
    </location>
    <ligand>
        <name>Fe cation</name>
        <dbReference type="ChEBI" id="CHEBI:24875"/>
        <label>1</label>
    </ligand>
</feature>
<evidence type="ECO:0000256" key="6">
    <source>
        <dbReference type="ARBA" id="ARBA00022723"/>
    </source>
</evidence>
<dbReference type="EMBL" id="OV651821">
    <property type="protein sequence ID" value="CAH1115587.1"/>
    <property type="molecule type" value="Genomic_DNA"/>
</dbReference>
<feature type="binding site" evidence="14">
    <location>
        <position position="174"/>
    </location>
    <ligand>
        <name>Fe cation</name>
        <dbReference type="ChEBI" id="CHEBI:24875"/>
        <label>1</label>
    </ligand>
</feature>
<dbReference type="AlphaFoldDB" id="A0A9P0DFT8"/>
<evidence type="ECO:0000256" key="5">
    <source>
        <dbReference type="ARBA" id="ARBA00022525"/>
    </source>
</evidence>
<keyword evidence="6 14" id="KW-0479">Metal-binding</keyword>
<dbReference type="PROSITE" id="PS50905">
    <property type="entry name" value="FERRITIN_LIKE"/>
    <property type="match status" value="1"/>
</dbReference>
<dbReference type="InterPro" id="IPR008331">
    <property type="entry name" value="Ferritin_DPS_dom"/>
</dbReference>
<keyword evidence="19" id="KW-1185">Reference proteome</keyword>
<evidence type="ECO:0000313" key="18">
    <source>
        <dbReference type="EMBL" id="CAH1115587.1"/>
    </source>
</evidence>
<protein>
    <recommendedName>
        <fullName evidence="15">Ferritin</fullName>
        <ecNumber evidence="15">1.16.3.1</ecNumber>
    </recommendedName>
</protein>
<keyword evidence="5" id="KW-0964">Secreted</keyword>
<dbReference type="FunFam" id="1.20.1260.10:FF:000017">
    <property type="entry name" value="Ferritin"/>
    <property type="match status" value="1"/>
</dbReference>
<dbReference type="InterPro" id="IPR009040">
    <property type="entry name" value="Ferritin-like_diiron"/>
</dbReference>
<comment type="function">
    <text evidence="15">Stores iron in a soluble, non-toxic, readily available form. Important for iron homeostasis. Iron is taken up in the ferrous form and deposited as ferric hydroxides after oxidation.</text>
</comment>
<dbReference type="GO" id="GO:0005576">
    <property type="term" value="C:extracellular region"/>
    <property type="evidence" value="ECO:0007669"/>
    <property type="project" value="UniProtKB-SubCell"/>
</dbReference>
<evidence type="ECO:0000256" key="12">
    <source>
        <dbReference type="ARBA" id="ARBA00047990"/>
    </source>
</evidence>
<dbReference type="OrthoDB" id="186462at2759"/>
<gene>
    <name evidence="18" type="ORF">PSYICH_LOCUS15588</name>
</gene>
<accession>A0A9P0DFT8</accession>
<evidence type="ECO:0000256" key="13">
    <source>
        <dbReference type="ARBA" id="ARBA00063343"/>
    </source>
</evidence>
<evidence type="ECO:0000256" key="15">
    <source>
        <dbReference type="RuleBase" id="RU361145"/>
    </source>
</evidence>
<feature type="binding site" evidence="14">
    <location>
        <position position="87"/>
    </location>
    <ligand>
        <name>Fe cation</name>
        <dbReference type="ChEBI" id="CHEBI:24875"/>
        <label>1</label>
    </ligand>
</feature>
<evidence type="ECO:0000256" key="2">
    <source>
        <dbReference type="ARBA" id="ARBA00004613"/>
    </source>
</evidence>
<dbReference type="InterPro" id="IPR012347">
    <property type="entry name" value="Ferritin-like"/>
</dbReference>
<keyword evidence="4 15" id="KW-0409">Iron storage</keyword>
<feature type="signal peptide" evidence="16">
    <location>
        <begin position="1"/>
        <end position="18"/>
    </location>
</feature>
<evidence type="ECO:0000256" key="14">
    <source>
        <dbReference type="PIRSR" id="PIRSR601519-1"/>
    </source>
</evidence>
<dbReference type="InterPro" id="IPR009078">
    <property type="entry name" value="Ferritin-like_SF"/>
</dbReference>
<evidence type="ECO:0000256" key="1">
    <source>
        <dbReference type="ARBA" id="ARBA00004555"/>
    </source>
</evidence>
<keyword evidence="9 14" id="KW-0408">Iron</keyword>
<feature type="domain" description="Ferritin-like diiron" evidence="17">
    <location>
        <begin position="35"/>
        <end position="192"/>
    </location>
</feature>
<comment type="similarity">
    <text evidence="3 15">Belongs to the ferritin family.</text>
</comment>
<dbReference type="GO" id="GO:0005794">
    <property type="term" value="C:Golgi apparatus"/>
    <property type="evidence" value="ECO:0007669"/>
    <property type="project" value="UniProtKB-SubCell"/>
</dbReference>
<proteinExistence type="inferred from homology"/>
<dbReference type="GO" id="GO:0004322">
    <property type="term" value="F:ferroxidase activity"/>
    <property type="evidence" value="ECO:0007669"/>
    <property type="project" value="UniProtKB-EC"/>
</dbReference>
<reference evidence="18" key="1">
    <citation type="submission" date="2022-01" db="EMBL/GenBank/DDBJ databases">
        <authorList>
            <person name="King R."/>
        </authorList>
    </citation>
    <scope>NUCLEOTIDE SEQUENCE</scope>
</reference>
<evidence type="ECO:0000256" key="10">
    <source>
        <dbReference type="ARBA" id="ARBA00023034"/>
    </source>
</evidence>
<sequence length="212" mass="24021">MKHLTLTTVIVLVATVSTLDVPCTNQELDIPTDWIDMNRLCVQKMRTQVTEELKASMQYMAMGAFFSKDTLNRPGFAQLFFKAASEERQHAINLISYLLMRGGLTVDASSLIKRNLVPAKTSWPNGISALKDALKLEAMVTRRIRSIIEVCESGTTFNDYHLNDYLIGEFLEEQYHGQRDIAGKTSSLEKMMKQHGDLGEWLFDKKLLNGEI</sequence>
<evidence type="ECO:0000256" key="11">
    <source>
        <dbReference type="ARBA" id="ARBA00023157"/>
    </source>
</evidence>
<keyword evidence="7 16" id="KW-0732">Signal</keyword>
<dbReference type="Gene3D" id="1.20.1260.10">
    <property type="match status" value="1"/>
</dbReference>
<feature type="chain" id="PRO_5040108664" description="Ferritin" evidence="16">
    <location>
        <begin position="19"/>
        <end position="212"/>
    </location>
</feature>
<comment type="subcellular location">
    <subcellularLocation>
        <location evidence="1">Golgi apparatus</location>
    </subcellularLocation>
    <subcellularLocation>
        <location evidence="2">Secreted</location>
    </subcellularLocation>
</comment>
<name>A0A9P0DFT8_9CUCU</name>
<dbReference type="Pfam" id="PF00210">
    <property type="entry name" value="Ferritin"/>
    <property type="match status" value="1"/>
</dbReference>
<keyword evidence="10" id="KW-0333">Golgi apparatus</keyword>
<dbReference type="GO" id="GO:0006879">
    <property type="term" value="P:intracellular iron ion homeostasis"/>
    <property type="evidence" value="ECO:0007669"/>
    <property type="project" value="UniProtKB-KW"/>
</dbReference>